<evidence type="ECO:0000313" key="2">
    <source>
        <dbReference type="EMBL" id="CFW42446.1"/>
    </source>
</evidence>
<reference evidence="1 3" key="1">
    <citation type="journal article" date="2004" name="Proc. Natl. Acad. Sci. U.S.A.">
        <title>Genetic organization of the psbAD region in phages infecting marine Synechococcus strains.</title>
        <authorList>
            <person name="Millard A."/>
            <person name="Clokie M.R."/>
            <person name="Shub D.A."/>
            <person name="Mann N.H."/>
        </authorList>
    </citation>
    <scope>NUCLEOTIDE SEQUENCE [LARGE SCALE GENOMIC DNA]</scope>
</reference>
<accession>Q5GQC3</accession>
<evidence type="ECO:0000313" key="4">
    <source>
        <dbReference type="Proteomes" id="UP000246186"/>
    </source>
</evidence>
<evidence type="ECO:0000313" key="1">
    <source>
        <dbReference type="EMBL" id="CAF34279.1"/>
    </source>
</evidence>
<proteinExistence type="predicted"/>
<organismHost>
    <name type="scientific">Synechococcus</name>
    <dbReference type="NCBI Taxonomy" id="1129"/>
</organismHost>
<gene>
    <name evidence="2" type="ORF">S-PM2d214</name>
    <name evidence="1" type="ORF">S-PM2p214</name>
</gene>
<protein>
    <submittedName>
        <fullName evidence="1">Hypothetical-Protein / belonging to T4-LIKE GC: 730</fullName>
    </submittedName>
</protein>
<dbReference type="RefSeq" id="YP_195249.1">
    <property type="nucleotide sequence ID" value="NC_006820.1"/>
</dbReference>
<dbReference type="OrthoDB" id="25216at10239"/>
<organism evidence="1 3">
    <name type="scientific">Synechococcus phage S-PM2</name>
    <dbReference type="NCBI Taxonomy" id="238854"/>
    <lineage>
        <taxon>Viruses</taxon>
        <taxon>Duplodnaviria</taxon>
        <taxon>Heunggongvirae</taxon>
        <taxon>Uroviricota</taxon>
        <taxon>Caudoviricetes</taxon>
        <taxon>Pantevenvirales</taxon>
        <taxon>Kyanoviridae</taxon>
        <taxon>Nodensvirus</taxon>
        <taxon>Nodensvirus spm2</taxon>
    </lineage>
</organism>
<dbReference type="EMBL" id="LN828717">
    <property type="protein sequence ID" value="CFW42446.1"/>
    <property type="molecule type" value="Genomic_DNA"/>
</dbReference>
<reference evidence="1 3" key="2">
    <citation type="journal article" date="2005" name="J. Bacteriol.">
        <title>The genome of S-PM2, a 'photosynthetic' T4-type bacteriophage that infects marine Synechococcus strains.</title>
        <authorList>
            <person name="Mann N.H."/>
            <person name="Clokie M.R."/>
            <person name="Millard A."/>
            <person name="Cook A."/>
            <person name="Wilson W.H."/>
            <person name="Wheatley P.J."/>
            <person name="Letarov A."/>
            <person name="Krisch H.M."/>
        </authorList>
    </citation>
    <scope>NUCLEOTIDE SEQUENCE</scope>
</reference>
<dbReference type="Proteomes" id="UP000000994">
    <property type="component" value="Segment"/>
</dbReference>
<dbReference type="Proteomes" id="UP000246186">
    <property type="component" value="Genome"/>
</dbReference>
<name>Q5GQC3_BPSYP</name>
<keyword evidence="3" id="KW-1185">Reference proteome</keyword>
<dbReference type="KEGG" id="vg:3260325"/>
<reference evidence="2" key="4">
    <citation type="submission" date="2015-02" db="EMBL/GenBank/DDBJ databases">
        <authorList>
            <person name="Chooi Y.-H."/>
        </authorList>
    </citation>
    <scope>NUCLEOTIDE SEQUENCE</scope>
</reference>
<evidence type="ECO:0000313" key="3">
    <source>
        <dbReference type="Proteomes" id="UP000000994"/>
    </source>
</evidence>
<sequence length="90" mass="10647">MSPQFTLSQKYVFLEGNIVRMYFIQNIPYTFDELPPVIQGHPTIQTEALTSKEWEFDDLHLWSCYLIEEEMHPLMFDVPINNPSLLPKDD</sequence>
<dbReference type="EMBL" id="AJ630128">
    <property type="protein sequence ID" value="CAF34279.1"/>
    <property type="molecule type" value="Genomic_DNA"/>
</dbReference>
<reference evidence="2 4" key="3">
    <citation type="journal article" date="2015" name="PLoS ONE">
        <title>Spontaneous Deletion of an "ORFanage" Region Facilitates Host Adaptation in a "Photosynthetic" Cyanophage.</title>
        <authorList>
            <person name="Puxty R.J."/>
            <person name="Perez-Sepulveda B."/>
            <person name="Rihtman B."/>
            <person name="Evans D.J."/>
            <person name="Millard A.D."/>
            <person name="Scanlan D.J."/>
        </authorList>
    </citation>
    <scope>NUCLEOTIDE SEQUENCE [LARGE SCALE GENOMIC DNA]</scope>
</reference>